<evidence type="ECO:0000256" key="1">
    <source>
        <dbReference type="ARBA" id="ARBA00004611"/>
    </source>
</evidence>
<dbReference type="EMBL" id="CT868655">
    <property type="protein sequence ID" value="CAK89566.1"/>
    <property type="molecule type" value="Genomic_DNA"/>
</dbReference>
<dbReference type="KEGG" id="ptm:GSPATT00022738001"/>
<comment type="similarity">
    <text evidence="2">Belongs to the RIB43A family.</text>
</comment>
<evidence type="ECO:0000256" key="5">
    <source>
        <dbReference type="ARBA" id="ARBA00023054"/>
    </source>
</evidence>
<evidence type="ECO:0008006" key="13">
    <source>
        <dbReference type="Google" id="ProtNLM"/>
    </source>
</evidence>
<evidence type="ECO:0000256" key="2">
    <source>
        <dbReference type="ARBA" id="ARBA00006875"/>
    </source>
</evidence>
<reference evidence="11 12" key="1">
    <citation type="journal article" date="2006" name="Nature">
        <title>Global trends of whole-genome duplications revealed by the ciliate Paramecium tetraurelia.</title>
        <authorList>
            <consortium name="Genoscope"/>
            <person name="Aury J.-M."/>
            <person name="Jaillon O."/>
            <person name="Duret L."/>
            <person name="Noel B."/>
            <person name="Jubin C."/>
            <person name="Porcel B.M."/>
            <person name="Segurens B."/>
            <person name="Daubin V."/>
            <person name="Anthouard V."/>
            <person name="Aiach N."/>
            <person name="Arnaiz O."/>
            <person name="Billaut A."/>
            <person name="Beisson J."/>
            <person name="Blanc I."/>
            <person name="Bouhouche K."/>
            <person name="Camara F."/>
            <person name="Duharcourt S."/>
            <person name="Guigo R."/>
            <person name="Gogendeau D."/>
            <person name="Katinka M."/>
            <person name="Keller A.-M."/>
            <person name="Kissmehl R."/>
            <person name="Klotz C."/>
            <person name="Koll F."/>
            <person name="Le Moue A."/>
            <person name="Lepere C."/>
            <person name="Malinsky S."/>
            <person name="Nowacki M."/>
            <person name="Nowak J.K."/>
            <person name="Plattner H."/>
            <person name="Poulain J."/>
            <person name="Ruiz F."/>
            <person name="Serrano V."/>
            <person name="Zagulski M."/>
            <person name="Dessen P."/>
            <person name="Betermier M."/>
            <person name="Weissenbach J."/>
            <person name="Scarpelli C."/>
            <person name="Schachter V."/>
            <person name="Sperling L."/>
            <person name="Meyer E."/>
            <person name="Cohen J."/>
            <person name="Wincker P."/>
        </authorList>
    </citation>
    <scope>NUCLEOTIDE SEQUENCE [LARGE SCALE GENOMIC DNA]</scope>
    <source>
        <strain evidence="11 12">Stock d4-2</strain>
    </source>
</reference>
<feature type="compositionally biased region" description="Basic and acidic residues" evidence="10">
    <location>
        <begin position="133"/>
        <end position="163"/>
    </location>
</feature>
<evidence type="ECO:0000256" key="9">
    <source>
        <dbReference type="ARBA" id="ARBA00046435"/>
    </source>
</evidence>
<organism evidence="11 12">
    <name type="scientific">Paramecium tetraurelia</name>
    <dbReference type="NCBI Taxonomy" id="5888"/>
    <lineage>
        <taxon>Eukaryota</taxon>
        <taxon>Sar</taxon>
        <taxon>Alveolata</taxon>
        <taxon>Ciliophora</taxon>
        <taxon>Intramacronucleata</taxon>
        <taxon>Oligohymenophorea</taxon>
        <taxon>Peniculida</taxon>
        <taxon>Parameciidae</taxon>
        <taxon>Paramecium</taxon>
    </lineage>
</organism>
<evidence type="ECO:0000313" key="12">
    <source>
        <dbReference type="Proteomes" id="UP000000600"/>
    </source>
</evidence>
<accession>A0E2P9</accession>
<dbReference type="HOGENOM" id="CLU_1819721_0_0_1"/>
<keyword evidence="8" id="KW-0966">Cell projection</keyword>
<evidence type="ECO:0000256" key="6">
    <source>
        <dbReference type="ARBA" id="ARBA00023069"/>
    </source>
</evidence>
<keyword evidence="12" id="KW-1185">Reference proteome</keyword>
<dbReference type="InParanoid" id="A0E2P9"/>
<dbReference type="PANTHER" id="PTHR14517:SF6">
    <property type="entry name" value="RE41410P"/>
    <property type="match status" value="1"/>
</dbReference>
<dbReference type="AlphaFoldDB" id="A0E2P9"/>
<feature type="region of interest" description="Disordered" evidence="10">
    <location>
        <begin position="133"/>
        <end position="169"/>
    </location>
</feature>
<evidence type="ECO:0000256" key="7">
    <source>
        <dbReference type="ARBA" id="ARBA00023212"/>
    </source>
</evidence>
<name>A0E2P9_PARTE</name>
<comment type="subunit">
    <text evidence="9">Microtubule inner protein component of sperm flagellar doublet microtubules.</text>
</comment>
<dbReference type="PANTHER" id="PTHR14517">
    <property type="entry name" value="RIB43A-RELATED"/>
    <property type="match status" value="1"/>
</dbReference>
<comment type="subcellular location">
    <subcellularLocation>
        <location evidence="1">Cytoplasm</location>
        <location evidence="1">Cytoskeleton</location>
        <location evidence="1">Flagellum axoneme</location>
    </subcellularLocation>
</comment>
<dbReference type="OrthoDB" id="308880at2759"/>
<keyword evidence="6" id="KW-0969">Cilium</keyword>
<dbReference type="eggNOG" id="ENOG502SRVP">
    <property type="taxonomic scope" value="Eukaryota"/>
</dbReference>
<dbReference type="GeneID" id="5042748"/>
<keyword evidence="4" id="KW-0282">Flagellum</keyword>
<evidence type="ECO:0000313" key="11">
    <source>
        <dbReference type="EMBL" id="CAK89566.1"/>
    </source>
</evidence>
<dbReference type="RefSeq" id="XP_001456963.1">
    <property type="nucleotide sequence ID" value="XM_001456926.2"/>
</dbReference>
<dbReference type="OMA" id="ERAYATQ"/>
<evidence type="ECO:0000256" key="8">
    <source>
        <dbReference type="ARBA" id="ARBA00023273"/>
    </source>
</evidence>
<gene>
    <name evidence="11" type="ORF">GSPATT00022738001</name>
</gene>
<proteinExistence type="inferred from homology"/>
<dbReference type="InterPro" id="IPR008805">
    <property type="entry name" value="RIB43A"/>
</dbReference>
<protein>
    <recommendedName>
        <fullName evidence="13">CBF1-interacting co-repressor CIR N-terminal domain-containing protein</fullName>
    </recommendedName>
</protein>
<keyword evidence="5" id="KW-0175">Coiled coil</keyword>
<keyword evidence="3" id="KW-0963">Cytoplasm</keyword>
<keyword evidence="7" id="KW-0206">Cytoskeleton</keyword>
<evidence type="ECO:0000256" key="4">
    <source>
        <dbReference type="ARBA" id="ARBA00022846"/>
    </source>
</evidence>
<dbReference type="Pfam" id="PF05914">
    <property type="entry name" value="RIB43A"/>
    <property type="match status" value="1"/>
</dbReference>
<sequence length="169" mass="20612">MPYYLIIYSSISDELEFFFFIQLKLIMKRTKETIFRQHPEWQQRQGISGLKEFDGEDLQYDARNKYNKEQQKQWIQEQIQEKKRKQEQEKAEEMAYAQQTLEINRFRGMLQDNFAARKTDIGVAAKQTNLQFAKEKKDKEERDKQEKLQYEKNERDLLLERGRKQPYNG</sequence>
<evidence type="ECO:0000256" key="3">
    <source>
        <dbReference type="ARBA" id="ARBA00022490"/>
    </source>
</evidence>
<evidence type="ECO:0000256" key="10">
    <source>
        <dbReference type="SAM" id="MobiDB-lite"/>
    </source>
</evidence>
<dbReference type="Proteomes" id="UP000000600">
    <property type="component" value="Unassembled WGS sequence"/>
</dbReference>
<dbReference type="STRING" id="5888.A0E2P9"/>